<feature type="domain" description="Cyclic nucleotide-binding" evidence="1">
    <location>
        <begin position="104"/>
        <end position="169"/>
    </location>
</feature>
<dbReference type="Pfam" id="PF19307">
    <property type="entry name" value="SrpI-like"/>
    <property type="match status" value="1"/>
</dbReference>
<dbReference type="Proteomes" id="UP001499854">
    <property type="component" value="Unassembled WGS sequence"/>
</dbReference>
<dbReference type="EMBL" id="BAAAQM010000025">
    <property type="protein sequence ID" value="GAA1978549.1"/>
    <property type="molecule type" value="Genomic_DNA"/>
</dbReference>
<dbReference type="Pfam" id="PF00027">
    <property type="entry name" value="cNMP_binding"/>
    <property type="match status" value="1"/>
</dbReference>
<dbReference type="Gene3D" id="2.60.120.10">
    <property type="entry name" value="Jelly Rolls"/>
    <property type="match status" value="1"/>
</dbReference>
<dbReference type="NCBIfam" id="NF041163">
    <property type="entry name" value="encap_f2b"/>
    <property type="match status" value="1"/>
</dbReference>
<name>A0ABP5DDY7_9ACTN</name>
<dbReference type="InterPro" id="IPR049817">
    <property type="entry name" value="Encap_f2b"/>
</dbReference>
<dbReference type="CDD" id="cd00038">
    <property type="entry name" value="CAP_ED"/>
    <property type="match status" value="1"/>
</dbReference>
<keyword evidence="3" id="KW-1185">Reference proteome</keyword>
<organism evidence="2 3">
    <name type="scientific">Catenulispora subtropica</name>
    <dbReference type="NCBI Taxonomy" id="450798"/>
    <lineage>
        <taxon>Bacteria</taxon>
        <taxon>Bacillati</taxon>
        <taxon>Actinomycetota</taxon>
        <taxon>Actinomycetes</taxon>
        <taxon>Catenulisporales</taxon>
        <taxon>Catenulisporaceae</taxon>
        <taxon>Catenulispora</taxon>
    </lineage>
</organism>
<evidence type="ECO:0000313" key="3">
    <source>
        <dbReference type="Proteomes" id="UP001499854"/>
    </source>
</evidence>
<sequence>MTVEQSTAAPGGAAEGGRLSLDTAAARNLATTTKTPPQMQGITSRWLLRVLPWVQADGGAYRVNRRLSHAVGRGRVAFGQAGDDDVTVVPPTLAELPPLRGLEDQALLSELASRFVVREFRTGDTIAEAGAPIATLWLIAHGKVDLSGRGKYGDHAVHGHLADGDHLGDEVFHAGAGNGGSNGRVPSWKTTARAATPVIALAVPAAEIRALIDRSDTLREHLAAHRRTRAKAQNRHGEAEIELAAGHEGETVLPGTFADYELKPREYELSVAQTVLRVHTRVADLYNKPMNQMEEQLRLTIEALRERQEDELVNNRSFGLLHNADFGQRLHTHSGPPTPDDLDELLSLRRDTHYLLAHPKAIAAFGRECTKRGVYPPTVDLMGSHVPSWRGVPLLPCPKIPVADGHTTSILAMRAGQEEQGVVGLHQTGIPDEYQPGLSVRFMGVDDKAITSYLVSAYYSAAVLVPDALGVLENVEIARPRG</sequence>
<reference evidence="3" key="1">
    <citation type="journal article" date="2019" name="Int. J. Syst. Evol. Microbiol.">
        <title>The Global Catalogue of Microorganisms (GCM) 10K type strain sequencing project: providing services to taxonomists for standard genome sequencing and annotation.</title>
        <authorList>
            <consortium name="The Broad Institute Genomics Platform"/>
            <consortium name="The Broad Institute Genome Sequencing Center for Infectious Disease"/>
            <person name="Wu L."/>
            <person name="Ma J."/>
        </authorList>
    </citation>
    <scope>NUCLEOTIDE SEQUENCE [LARGE SCALE GENOMIC DNA]</scope>
    <source>
        <strain evidence="3">JCM 16013</strain>
    </source>
</reference>
<dbReference type="InterPro" id="IPR014710">
    <property type="entry name" value="RmlC-like_jellyroll"/>
</dbReference>
<evidence type="ECO:0000259" key="1">
    <source>
        <dbReference type="PROSITE" id="PS50042"/>
    </source>
</evidence>
<dbReference type="InterPro" id="IPR018490">
    <property type="entry name" value="cNMP-bd_dom_sf"/>
</dbReference>
<dbReference type="SUPFAM" id="SSF51206">
    <property type="entry name" value="cAMP-binding domain-like"/>
    <property type="match status" value="1"/>
</dbReference>
<comment type="caution">
    <text evidence="2">The sequence shown here is derived from an EMBL/GenBank/DDBJ whole genome shotgun (WGS) entry which is preliminary data.</text>
</comment>
<protein>
    <submittedName>
        <fullName evidence="2">Family 2B encapsulin nanocompartment shell protein</fullName>
    </submittedName>
</protein>
<dbReference type="InterPro" id="IPR000595">
    <property type="entry name" value="cNMP-bd_dom"/>
</dbReference>
<dbReference type="PROSITE" id="PS50042">
    <property type="entry name" value="CNMP_BINDING_3"/>
    <property type="match status" value="1"/>
</dbReference>
<gene>
    <name evidence="2" type="ORF">GCM10009838_44210</name>
</gene>
<evidence type="ECO:0000313" key="2">
    <source>
        <dbReference type="EMBL" id="GAA1978549.1"/>
    </source>
</evidence>
<dbReference type="SMART" id="SM00100">
    <property type="entry name" value="cNMP"/>
    <property type="match status" value="1"/>
</dbReference>
<dbReference type="RefSeq" id="WP_344658986.1">
    <property type="nucleotide sequence ID" value="NZ_BAAAQM010000025.1"/>
</dbReference>
<proteinExistence type="predicted"/>
<accession>A0ABP5DDY7</accession>
<dbReference type="InterPro" id="IPR045641">
    <property type="entry name" value="SrpI-like"/>
</dbReference>